<proteinExistence type="predicted"/>
<evidence type="ECO:0000313" key="3">
    <source>
        <dbReference type="EMBL" id="MFC7361048.1"/>
    </source>
</evidence>
<dbReference type="InterPro" id="IPR036388">
    <property type="entry name" value="WH-like_DNA-bd_sf"/>
</dbReference>
<sequence length="99" mass="10390">MAGEMATLAQRTNATLPRLSHVVRRLEDRGLVKRVPCPEDGRATTPSSLRPGGTRLLTPRLDTWTPCAPTCSTPSPASSSNSSAASGMRCRPGSTPTDG</sequence>
<feature type="region of interest" description="Disordered" evidence="1">
    <location>
        <begin position="35"/>
        <end position="99"/>
    </location>
</feature>
<dbReference type="InterPro" id="IPR036390">
    <property type="entry name" value="WH_DNA-bd_sf"/>
</dbReference>
<protein>
    <submittedName>
        <fullName evidence="3">MarR family winged helix-turn-helix transcriptional regulator</fullName>
    </submittedName>
</protein>
<evidence type="ECO:0000259" key="2">
    <source>
        <dbReference type="Pfam" id="PF12802"/>
    </source>
</evidence>
<gene>
    <name evidence="3" type="ORF">ACFQO6_12265</name>
</gene>
<name>A0ABW2N5S0_9ACTN</name>
<feature type="compositionally biased region" description="Low complexity" evidence="1">
    <location>
        <begin position="63"/>
        <end position="86"/>
    </location>
</feature>
<organism evidence="3 4">
    <name type="scientific">Nocardioides astragali</name>
    <dbReference type="NCBI Taxonomy" id="1776736"/>
    <lineage>
        <taxon>Bacteria</taxon>
        <taxon>Bacillati</taxon>
        <taxon>Actinomycetota</taxon>
        <taxon>Actinomycetes</taxon>
        <taxon>Propionibacteriales</taxon>
        <taxon>Nocardioidaceae</taxon>
        <taxon>Nocardioides</taxon>
    </lineage>
</organism>
<feature type="domain" description="HTH marR-type" evidence="2">
    <location>
        <begin position="5"/>
        <end position="43"/>
    </location>
</feature>
<dbReference type="Gene3D" id="1.10.10.10">
    <property type="entry name" value="Winged helix-like DNA-binding domain superfamily/Winged helix DNA-binding domain"/>
    <property type="match status" value="1"/>
</dbReference>
<comment type="caution">
    <text evidence="3">The sequence shown here is derived from an EMBL/GenBank/DDBJ whole genome shotgun (WGS) entry which is preliminary data.</text>
</comment>
<dbReference type="Proteomes" id="UP001596524">
    <property type="component" value="Unassembled WGS sequence"/>
</dbReference>
<evidence type="ECO:0000313" key="4">
    <source>
        <dbReference type="Proteomes" id="UP001596524"/>
    </source>
</evidence>
<dbReference type="InterPro" id="IPR000835">
    <property type="entry name" value="HTH_MarR-typ"/>
</dbReference>
<dbReference type="SUPFAM" id="SSF46785">
    <property type="entry name" value="Winged helix' DNA-binding domain"/>
    <property type="match status" value="1"/>
</dbReference>
<dbReference type="EMBL" id="JBHTCH010000014">
    <property type="protein sequence ID" value="MFC7361048.1"/>
    <property type="molecule type" value="Genomic_DNA"/>
</dbReference>
<reference evidence="4" key="1">
    <citation type="journal article" date="2019" name="Int. J. Syst. Evol. Microbiol.">
        <title>The Global Catalogue of Microorganisms (GCM) 10K type strain sequencing project: providing services to taxonomists for standard genome sequencing and annotation.</title>
        <authorList>
            <consortium name="The Broad Institute Genomics Platform"/>
            <consortium name="The Broad Institute Genome Sequencing Center for Infectious Disease"/>
            <person name="Wu L."/>
            <person name="Ma J."/>
        </authorList>
    </citation>
    <scope>NUCLEOTIDE SEQUENCE [LARGE SCALE GENOMIC DNA]</scope>
    <source>
        <strain evidence="4">FCH27</strain>
    </source>
</reference>
<evidence type="ECO:0000256" key="1">
    <source>
        <dbReference type="SAM" id="MobiDB-lite"/>
    </source>
</evidence>
<keyword evidence="4" id="KW-1185">Reference proteome</keyword>
<dbReference type="RefSeq" id="WP_379185956.1">
    <property type="nucleotide sequence ID" value="NZ_JBHTCH010000014.1"/>
</dbReference>
<dbReference type="Pfam" id="PF12802">
    <property type="entry name" value="MarR_2"/>
    <property type="match status" value="1"/>
</dbReference>
<accession>A0ABW2N5S0</accession>